<dbReference type="RefSeq" id="WP_122102177.1">
    <property type="nucleotide sequence ID" value="NZ_RFLY01000016.1"/>
</dbReference>
<keyword evidence="1" id="KW-0732">Signal</keyword>
<reference evidence="2 3" key="1">
    <citation type="submission" date="2018-10" db="EMBL/GenBank/DDBJ databases">
        <title>Proposal of Lysobacter pythonis sp. nov. isolated from royal pythons (Python regius).</title>
        <authorList>
            <person name="Hans-Juergen B."/>
            <person name="Huptas C."/>
            <person name="Sandra B."/>
            <person name="Igor L."/>
            <person name="Joachim S."/>
            <person name="Siegfried S."/>
            <person name="Mareike W."/>
            <person name="Peter K."/>
        </authorList>
    </citation>
    <scope>NUCLEOTIDE SEQUENCE [LARGE SCALE GENOMIC DNA]</scope>
    <source>
        <strain evidence="2 3">4284/11</strain>
    </source>
</reference>
<feature type="signal peptide" evidence="1">
    <location>
        <begin position="1"/>
        <end position="25"/>
    </location>
</feature>
<feature type="chain" id="PRO_5018307893" evidence="1">
    <location>
        <begin position="26"/>
        <end position="318"/>
    </location>
</feature>
<name>A0A3M2HMI1_9GAMM</name>
<evidence type="ECO:0000313" key="2">
    <source>
        <dbReference type="EMBL" id="RMH89093.1"/>
    </source>
</evidence>
<protein>
    <submittedName>
        <fullName evidence="2">Peptidoglycan-binding protein</fullName>
    </submittedName>
</protein>
<dbReference type="EMBL" id="RFLY01000016">
    <property type="protein sequence ID" value="RMH89093.1"/>
    <property type="molecule type" value="Genomic_DNA"/>
</dbReference>
<evidence type="ECO:0000256" key="1">
    <source>
        <dbReference type="SAM" id="SignalP"/>
    </source>
</evidence>
<accession>A0A3M2HMI1</accession>
<comment type="caution">
    <text evidence="2">The sequence shown here is derived from an EMBL/GenBank/DDBJ whole genome shotgun (WGS) entry which is preliminary data.</text>
</comment>
<proteinExistence type="predicted"/>
<sequence>MRRTTLLATAMVVGTALLTSQPAAAQRKSAQQTRAEQTQQIPVCAKRLGSIAVLEPENRWWNDYGLSSPEALIKLFVSKSKCFTLVDRNKGLNAMMGERGLAASGELRGRSNIGKGQIRAADYALVPDMISRNSNAGGTGIGAALGGLIGGRIGSIAGGLNMRRKTADVMLTVTDMRSSEQVAMAEGHAKKTDIGFSGGGMGLAGNLLAAGGAGLSSYSNTEIGQVVTLAYLQAYTNLINELGGLPSDPSASNSHQALEVQRPARMMKAADGRGGAVRMLDPGMLLYPTGNKQGTMWEVEDELGNKGWINSTLTGLAR</sequence>
<gene>
    <name evidence="2" type="ORF">EBB59_10890</name>
</gene>
<keyword evidence="3" id="KW-1185">Reference proteome</keyword>
<evidence type="ECO:0000313" key="3">
    <source>
        <dbReference type="Proteomes" id="UP000275012"/>
    </source>
</evidence>
<dbReference type="OrthoDB" id="5949781at2"/>
<dbReference type="AlphaFoldDB" id="A0A3M2HMI1"/>
<dbReference type="Proteomes" id="UP000275012">
    <property type="component" value="Unassembled WGS sequence"/>
</dbReference>
<organism evidence="2 3">
    <name type="scientific">Solilutibacter pythonis</name>
    <dbReference type="NCBI Taxonomy" id="2483112"/>
    <lineage>
        <taxon>Bacteria</taxon>
        <taxon>Pseudomonadati</taxon>
        <taxon>Pseudomonadota</taxon>
        <taxon>Gammaproteobacteria</taxon>
        <taxon>Lysobacterales</taxon>
        <taxon>Lysobacteraceae</taxon>
        <taxon>Solilutibacter</taxon>
    </lineage>
</organism>